<reference evidence="2 3" key="1">
    <citation type="submission" date="2018-07" db="EMBL/GenBank/DDBJ databases">
        <title>A high quality draft genome assembly of the barn swallow (H. rustica rustica).</title>
        <authorList>
            <person name="Formenti G."/>
            <person name="Chiara M."/>
            <person name="Poveda L."/>
            <person name="Francoijs K.-J."/>
            <person name="Bonisoli-Alquati A."/>
            <person name="Canova L."/>
            <person name="Gianfranceschi L."/>
            <person name="Horner D.S."/>
            <person name="Saino N."/>
        </authorList>
    </citation>
    <scope>NUCLEOTIDE SEQUENCE [LARGE SCALE GENOMIC DNA]</scope>
    <source>
        <strain evidence="2">Chelidonia</strain>
        <tissue evidence="2">Blood</tissue>
    </source>
</reference>
<protein>
    <submittedName>
        <fullName evidence="2">Uncharacterized protein</fullName>
    </submittedName>
</protein>
<keyword evidence="3" id="KW-1185">Reference proteome</keyword>
<accession>A0A3M0JGY8</accession>
<evidence type="ECO:0000256" key="1">
    <source>
        <dbReference type="SAM" id="MobiDB-lite"/>
    </source>
</evidence>
<dbReference type="AlphaFoldDB" id="A0A3M0JGY8"/>
<proteinExistence type="predicted"/>
<sequence>MWAAREGKTAGEVGRSAEEAVALSRAITAGLAEREGTGREAAGTAPSSVPSVTRKPTVDTARSIQSEMGAPPTGTGSDRRSINTPSSGDAREYFMAMSQFRHCVITKSEFNKAVGGARDPPPPPNARKA</sequence>
<feature type="region of interest" description="Disordered" evidence="1">
    <location>
        <begin position="110"/>
        <end position="129"/>
    </location>
</feature>
<gene>
    <name evidence="2" type="ORF">DUI87_29583</name>
</gene>
<evidence type="ECO:0000313" key="2">
    <source>
        <dbReference type="EMBL" id="RMB93996.1"/>
    </source>
</evidence>
<name>A0A3M0JGY8_HIRRU</name>
<feature type="compositionally biased region" description="Pro residues" evidence="1">
    <location>
        <begin position="119"/>
        <end position="129"/>
    </location>
</feature>
<evidence type="ECO:0000313" key="3">
    <source>
        <dbReference type="Proteomes" id="UP000269221"/>
    </source>
</evidence>
<comment type="caution">
    <text evidence="2">The sequence shown here is derived from an EMBL/GenBank/DDBJ whole genome shotgun (WGS) entry which is preliminary data.</text>
</comment>
<organism evidence="2 3">
    <name type="scientific">Hirundo rustica rustica</name>
    <dbReference type="NCBI Taxonomy" id="333673"/>
    <lineage>
        <taxon>Eukaryota</taxon>
        <taxon>Metazoa</taxon>
        <taxon>Chordata</taxon>
        <taxon>Craniata</taxon>
        <taxon>Vertebrata</taxon>
        <taxon>Euteleostomi</taxon>
        <taxon>Archelosauria</taxon>
        <taxon>Archosauria</taxon>
        <taxon>Dinosauria</taxon>
        <taxon>Saurischia</taxon>
        <taxon>Theropoda</taxon>
        <taxon>Coelurosauria</taxon>
        <taxon>Aves</taxon>
        <taxon>Neognathae</taxon>
        <taxon>Neoaves</taxon>
        <taxon>Telluraves</taxon>
        <taxon>Australaves</taxon>
        <taxon>Passeriformes</taxon>
        <taxon>Sylvioidea</taxon>
        <taxon>Hirundinidae</taxon>
        <taxon>Hirundo</taxon>
    </lineage>
</organism>
<dbReference type="Proteomes" id="UP000269221">
    <property type="component" value="Unassembled WGS sequence"/>
</dbReference>
<dbReference type="EMBL" id="QRBI01000201">
    <property type="protein sequence ID" value="RMB93996.1"/>
    <property type="molecule type" value="Genomic_DNA"/>
</dbReference>
<feature type="region of interest" description="Disordered" evidence="1">
    <location>
        <begin position="31"/>
        <end position="89"/>
    </location>
</feature>